<dbReference type="Gene3D" id="3.30.50.10">
    <property type="entry name" value="Erythroid Transcription Factor GATA-1, subunit A"/>
    <property type="match status" value="1"/>
</dbReference>
<keyword evidence="7" id="KW-0539">Nucleus</keyword>
<accession>B4M8G7</accession>
<evidence type="ECO:0000256" key="2">
    <source>
        <dbReference type="ARBA" id="ARBA00022723"/>
    </source>
</evidence>
<dbReference type="GO" id="GO:0000981">
    <property type="term" value="F:DNA-binding transcription factor activity, RNA polymerase II-specific"/>
    <property type="evidence" value="ECO:0007669"/>
    <property type="project" value="TreeGrafter"/>
</dbReference>
<dbReference type="Proteomes" id="UP000008792">
    <property type="component" value="Unassembled WGS sequence"/>
</dbReference>
<evidence type="ECO:0000256" key="5">
    <source>
        <dbReference type="ARBA" id="ARBA00023015"/>
    </source>
</evidence>
<evidence type="ECO:0000256" key="1">
    <source>
        <dbReference type="ARBA" id="ARBA00004123"/>
    </source>
</evidence>
<dbReference type="SMR" id="B4M8G7"/>
<dbReference type="PANTHER" id="PTHR10071">
    <property type="entry name" value="TRANSCRIPTION FACTOR GATA FAMILY MEMBER"/>
    <property type="match status" value="1"/>
</dbReference>
<reference evidence="11 12" key="1">
    <citation type="journal article" date="2007" name="Nature">
        <title>Evolution of genes and genomes on the Drosophila phylogeny.</title>
        <authorList>
            <consortium name="Drosophila 12 Genomes Consortium"/>
            <person name="Clark A.G."/>
            <person name="Eisen M.B."/>
            <person name="Smith D.R."/>
            <person name="Bergman C.M."/>
            <person name="Oliver B."/>
            <person name="Markow T.A."/>
            <person name="Kaufman T.C."/>
            <person name="Kellis M."/>
            <person name="Gelbart W."/>
            <person name="Iyer V.N."/>
            <person name="Pollard D.A."/>
            <person name="Sackton T.B."/>
            <person name="Larracuente A.M."/>
            <person name="Singh N.D."/>
            <person name="Abad J.P."/>
            <person name="Abt D.N."/>
            <person name="Adryan B."/>
            <person name="Aguade M."/>
            <person name="Akashi H."/>
            <person name="Anderson W.W."/>
            <person name="Aquadro C.F."/>
            <person name="Ardell D.H."/>
            <person name="Arguello R."/>
            <person name="Artieri C.G."/>
            <person name="Barbash D.A."/>
            <person name="Barker D."/>
            <person name="Barsanti P."/>
            <person name="Batterham P."/>
            <person name="Batzoglou S."/>
            <person name="Begun D."/>
            <person name="Bhutkar A."/>
            <person name="Blanco E."/>
            <person name="Bosak S.A."/>
            <person name="Bradley R.K."/>
            <person name="Brand A.D."/>
            <person name="Brent M.R."/>
            <person name="Brooks A.N."/>
            <person name="Brown R.H."/>
            <person name="Butlin R.K."/>
            <person name="Caggese C."/>
            <person name="Calvi B.R."/>
            <person name="Bernardo de Carvalho A."/>
            <person name="Caspi A."/>
            <person name="Castrezana S."/>
            <person name="Celniker S.E."/>
            <person name="Chang J.L."/>
            <person name="Chapple C."/>
            <person name="Chatterji S."/>
            <person name="Chinwalla A."/>
            <person name="Civetta A."/>
            <person name="Clifton S.W."/>
            <person name="Comeron J.M."/>
            <person name="Costello J.C."/>
            <person name="Coyne J.A."/>
            <person name="Daub J."/>
            <person name="David R.G."/>
            <person name="Delcher A.L."/>
            <person name="Delehaunty K."/>
            <person name="Do C.B."/>
            <person name="Ebling H."/>
            <person name="Edwards K."/>
            <person name="Eickbush T."/>
            <person name="Evans J.D."/>
            <person name="Filipski A."/>
            <person name="Findeiss S."/>
            <person name="Freyhult E."/>
            <person name="Fulton L."/>
            <person name="Fulton R."/>
            <person name="Garcia A.C."/>
            <person name="Gardiner A."/>
            <person name="Garfield D.A."/>
            <person name="Garvin B.E."/>
            <person name="Gibson G."/>
            <person name="Gilbert D."/>
            <person name="Gnerre S."/>
            <person name="Godfrey J."/>
            <person name="Good R."/>
            <person name="Gotea V."/>
            <person name="Gravely B."/>
            <person name="Greenberg A.J."/>
            <person name="Griffiths-Jones S."/>
            <person name="Gross S."/>
            <person name="Guigo R."/>
            <person name="Gustafson E.A."/>
            <person name="Haerty W."/>
            <person name="Hahn M.W."/>
            <person name="Halligan D.L."/>
            <person name="Halpern A.L."/>
            <person name="Halter G.M."/>
            <person name="Han M.V."/>
            <person name="Heger A."/>
            <person name="Hillier L."/>
            <person name="Hinrichs A.S."/>
            <person name="Holmes I."/>
            <person name="Hoskins R.A."/>
            <person name="Hubisz M.J."/>
            <person name="Hultmark D."/>
            <person name="Huntley M.A."/>
            <person name="Jaffe D.B."/>
            <person name="Jagadeeshan S."/>
            <person name="Jeck W.R."/>
            <person name="Johnson J."/>
            <person name="Jones C.D."/>
            <person name="Jordan W.C."/>
            <person name="Karpen G.H."/>
            <person name="Kataoka E."/>
            <person name="Keightley P.D."/>
            <person name="Kheradpour P."/>
            <person name="Kirkness E.F."/>
            <person name="Koerich L.B."/>
            <person name="Kristiansen K."/>
            <person name="Kudrna D."/>
            <person name="Kulathinal R.J."/>
            <person name="Kumar S."/>
            <person name="Kwok R."/>
            <person name="Lander E."/>
            <person name="Langley C.H."/>
            <person name="Lapoint R."/>
            <person name="Lazzaro B.P."/>
            <person name="Lee S.J."/>
            <person name="Levesque L."/>
            <person name="Li R."/>
            <person name="Lin C.F."/>
            <person name="Lin M.F."/>
            <person name="Lindblad-Toh K."/>
            <person name="Llopart A."/>
            <person name="Long M."/>
            <person name="Low L."/>
            <person name="Lozovsky E."/>
            <person name="Lu J."/>
            <person name="Luo M."/>
            <person name="Machado C.A."/>
            <person name="Makalowski W."/>
            <person name="Marzo M."/>
            <person name="Matsuda M."/>
            <person name="Matzkin L."/>
            <person name="McAllister B."/>
            <person name="McBride C.S."/>
            <person name="McKernan B."/>
            <person name="McKernan K."/>
            <person name="Mendez-Lago M."/>
            <person name="Minx P."/>
            <person name="Mollenhauer M.U."/>
            <person name="Montooth K."/>
            <person name="Mount S.M."/>
            <person name="Mu X."/>
            <person name="Myers E."/>
            <person name="Negre B."/>
            <person name="Newfeld S."/>
            <person name="Nielsen R."/>
            <person name="Noor M.A."/>
            <person name="O'Grady P."/>
            <person name="Pachter L."/>
            <person name="Papaceit M."/>
            <person name="Parisi M.J."/>
            <person name="Parisi M."/>
            <person name="Parts L."/>
            <person name="Pedersen J.S."/>
            <person name="Pesole G."/>
            <person name="Phillippy A.M."/>
            <person name="Ponting C.P."/>
            <person name="Pop M."/>
            <person name="Porcelli D."/>
            <person name="Powell J.R."/>
            <person name="Prohaska S."/>
            <person name="Pruitt K."/>
            <person name="Puig M."/>
            <person name="Quesneville H."/>
            <person name="Ram K.R."/>
            <person name="Rand D."/>
            <person name="Rasmussen M.D."/>
            <person name="Reed L.K."/>
            <person name="Reenan R."/>
            <person name="Reily A."/>
            <person name="Remington K.A."/>
            <person name="Rieger T.T."/>
            <person name="Ritchie M.G."/>
            <person name="Robin C."/>
            <person name="Rogers Y.H."/>
            <person name="Rohde C."/>
            <person name="Rozas J."/>
            <person name="Rubenfield M.J."/>
            <person name="Ruiz A."/>
            <person name="Russo S."/>
            <person name="Salzberg S.L."/>
            <person name="Sanchez-Gracia A."/>
            <person name="Saranga D.J."/>
            <person name="Sato H."/>
            <person name="Schaeffer S.W."/>
            <person name="Schatz M.C."/>
            <person name="Schlenke T."/>
            <person name="Schwartz R."/>
            <person name="Segarra C."/>
            <person name="Singh R.S."/>
            <person name="Sirot L."/>
            <person name="Sirota M."/>
            <person name="Sisneros N.B."/>
            <person name="Smith C.D."/>
            <person name="Smith T.F."/>
            <person name="Spieth J."/>
            <person name="Stage D.E."/>
            <person name="Stark A."/>
            <person name="Stephan W."/>
            <person name="Strausberg R.L."/>
            <person name="Strempel S."/>
            <person name="Sturgill D."/>
            <person name="Sutton G."/>
            <person name="Sutton G.G."/>
            <person name="Tao W."/>
            <person name="Teichmann S."/>
            <person name="Tobari Y.N."/>
            <person name="Tomimura Y."/>
            <person name="Tsolas J.M."/>
            <person name="Valente V.L."/>
            <person name="Venter E."/>
            <person name="Venter J.C."/>
            <person name="Vicario S."/>
            <person name="Vieira F.G."/>
            <person name="Vilella A.J."/>
            <person name="Villasante A."/>
            <person name="Walenz B."/>
            <person name="Wang J."/>
            <person name="Wasserman M."/>
            <person name="Watts T."/>
            <person name="Wilson D."/>
            <person name="Wilson R.K."/>
            <person name="Wing R.A."/>
            <person name="Wolfner M.F."/>
            <person name="Wong A."/>
            <person name="Wong G.K."/>
            <person name="Wu C.I."/>
            <person name="Wu G."/>
            <person name="Yamamoto D."/>
            <person name="Yang H.P."/>
            <person name="Yang S.P."/>
            <person name="Yorke J.A."/>
            <person name="Yoshida K."/>
            <person name="Zdobnov E."/>
            <person name="Zhang P."/>
            <person name="Zhang Y."/>
            <person name="Zimin A.V."/>
            <person name="Baldwin J."/>
            <person name="Abdouelleil A."/>
            <person name="Abdulkadir J."/>
            <person name="Abebe A."/>
            <person name="Abera B."/>
            <person name="Abreu J."/>
            <person name="Acer S.C."/>
            <person name="Aftuck L."/>
            <person name="Alexander A."/>
            <person name="An P."/>
            <person name="Anderson E."/>
            <person name="Anderson S."/>
            <person name="Arachi H."/>
            <person name="Azer M."/>
            <person name="Bachantsang P."/>
            <person name="Barry A."/>
            <person name="Bayul T."/>
            <person name="Berlin A."/>
            <person name="Bessette D."/>
            <person name="Bloom T."/>
            <person name="Blye J."/>
            <person name="Boguslavskiy L."/>
            <person name="Bonnet C."/>
            <person name="Boukhgalter B."/>
            <person name="Bourzgui I."/>
            <person name="Brown A."/>
            <person name="Cahill P."/>
            <person name="Channer S."/>
            <person name="Cheshatsang Y."/>
            <person name="Chuda L."/>
            <person name="Citroen M."/>
            <person name="Collymore A."/>
            <person name="Cooke P."/>
            <person name="Costello M."/>
            <person name="D'Aco K."/>
            <person name="Daza R."/>
            <person name="De Haan G."/>
            <person name="DeGray S."/>
            <person name="DeMaso C."/>
            <person name="Dhargay N."/>
            <person name="Dooley K."/>
            <person name="Dooley E."/>
            <person name="Doricent M."/>
            <person name="Dorje P."/>
            <person name="Dorjee K."/>
            <person name="Dupes A."/>
            <person name="Elong R."/>
            <person name="Falk J."/>
            <person name="Farina A."/>
            <person name="Faro S."/>
            <person name="Ferguson D."/>
            <person name="Fisher S."/>
            <person name="Foley C.D."/>
            <person name="Franke A."/>
            <person name="Friedrich D."/>
            <person name="Gadbois L."/>
            <person name="Gearin G."/>
            <person name="Gearin C.R."/>
            <person name="Giannoukos G."/>
            <person name="Goode T."/>
            <person name="Graham J."/>
            <person name="Grandbois E."/>
            <person name="Grewal S."/>
            <person name="Gyaltsen K."/>
            <person name="Hafez N."/>
            <person name="Hagos B."/>
            <person name="Hall J."/>
            <person name="Henson C."/>
            <person name="Hollinger A."/>
            <person name="Honan T."/>
            <person name="Huard M.D."/>
            <person name="Hughes L."/>
            <person name="Hurhula B."/>
            <person name="Husby M.E."/>
            <person name="Kamat A."/>
            <person name="Kanga B."/>
            <person name="Kashin S."/>
            <person name="Khazanovich D."/>
            <person name="Kisner P."/>
            <person name="Lance K."/>
            <person name="Lara M."/>
            <person name="Lee W."/>
            <person name="Lennon N."/>
            <person name="Letendre F."/>
            <person name="LeVine R."/>
            <person name="Lipovsky A."/>
            <person name="Liu X."/>
            <person name="Liu J."/>
            <person name="Liu S."/>
            <person name="Lokyitsang T."/>
            <person name="Lokyitsang Y."/>
            <person name="Lubonja R."/>
            <person name="Lui A."/>
            <person name="MacDonald P."/>
            <person name="Magnisalis V."/>
            <person name="Maru K."/>
            <person name="Matthews C."/>
            <person name="McCusker W."/>
            <person name="McDonough S."/>
            <person name="Mehta T."/>
            <person name="Meldrim J."/>
            <person name="Meneus L."/>
            <person name="Mihai O."/>
            <person name="Mihalev A."/>
            <person name="Mihova T."/>
            <person name="Mittelman R."/>
            <person name="Mlenga V."/>
            <person name="Montmayeur A."/>
            <person name="Mulrain L."/>
            <person name="Navidi A."/>
            <person name="Naylor J."/>
            <person name="Negash T."/>
            <person name="Nguyen T."/>
            <person name="Nguyen N."/>
            <person name="Nicol R."/>
            <person name="Norbu C."/>
            <person name="Norbu N."/>
            <person name="Novod N."/>
            <person name="O'Neill B."/>
            <person name="Osman S."/>
            <person name="Markiewicz E."/>
            <person name="Oyono O.L."/>
            <person name="Patti C."/>
            <person name="Phunkhang P."/>
            <person name="Pierre F."/>
            <person name="Priest M."/>
            <person name="Raghuraman S."/>
            <person name="Rege F."/>
            <person name="Reyes R."/>
            <person name="Rise C."/>
            <person name="Rogov P."/>
            <person name="Ross K."/>
            <person name="Ryan E."/>
            <person name="Settipalli S."/>
            <person name="Shea T."/>
            <person name="Sherpa N."/>
            <person name="Shi L."/>
            <person name="Shih D."/>
            <person name="Sparrow T."/>
            <person name="Spaulding J."/>
            <person name="Stalker J."/>
            <person name="Stange-Thomann N."/>
            <person name="Stavropoulos S."/>
            <person name="Stone C."/>
            <person name="Strader C."/>
            <person name="Tesfaye S."/>
            <person name="Thomson T."/>
            <person name="Thoulutsang Y."/>
            <person name="Thoulutsang D."/>
            <person name="Topham K."/>
            <person name="Topping I."/>
            <person name="Tsamla T."/>
            <person name="Vassiliev H."/>
            <person name="Vo A."/>
            <person name="Wangchuk T."/>
            <person name="Wangdi T."/>
            <person name="Weiand M."/>
            <person name="Wilkinson J."/>
            <person name="Wilson A."/>
            <person name="Yadav S."/>
            <person name="Young G."/>
            <person name="Yu Q."/>
            <person name="Zembek L."/>
            <person name="Zhong D."/>
            <person name="Zimmer A."/>
            <person name="Zwirko Z."/>
            <person name="Jaffe D.B."/>
            <person name="Alvarez P."/>
            <person name="Brockman W."/>
            <person name="Butler J."/>
            <person name="Chin C."/>
            <person name="Gnerre S."/>
            <person name="Grabherr M."/>
            <person name="Kleber M."/>
            <person name="Mauceli E."/>
            <person name="MacCallum I."/>
        </authorList>
    </citation>
    <scope>NUCLEOTIDE SEQUENCE [LARGE SCALE GENOMIC DNA]</scope>
    <source>
        <strain evidence="12">Tucson 15010-1051.87</strain>
    </source>
</reference>
<keyword evidence="3 8" id="KW-0863">Zinc-finger</keyword>
<evidence type="ECO:0000313" key="11">
    <source>
        <dbReference type="EMBL" id="EDW57493.1"/>
    </source>
</evidence>
<dbReference type="STRING" id="7244.B4M8G7"/>
<evidence type="ECO:0000256" key="6">
    <source>
        <dbReference type="ARBA" id="ARBA00023163"/>
    </source>
</evidence>
<dbReference type="GO" id="GO:0045165">
    <property type="term" value="P:cell fate commitment"/>
    <property type="evidence" value="ECO:0007669"/>
    <property type="project" value="TreeGrafter"/>
</dbReference>
<dbReference type="SMART" id="SM00868">
    <property type="entry name" value="zf-AD"/>
    <property type="match status" value="1"/>
</dbReference>
<dbReference type="GO" id="GO:0000122">
    <property type="term" value="P:negative regulation of transcription by RNA polymerase II"/>
    <property type="evidence" value="ECO:0007669"/>
    <property type="project" value="TreeGrafter"/>
</dbReference>
<keyword evidence="6" id="KW-0804">Transcription</keyword>
<comment type="subcellular location">
    <subcellularLocation>
        <location evidence="1">Nucleus</location>
    </subcellularLocation>
</comment>
<dbReference type="PRINTS" id="PR00619">
    <property type="entry name" value="GATAZNFINGER"/>
</dbReference>
<dbReference type="Pfam" id="PF07776">
    <property type="entry name" value="zf-AD"/>
    <property type="match status" value="1"/>
</dbReference>
<proteinExistence type="predicted"/>
<dbReference type="GO" id="GO:0008270">
    <property type="term" value="F:zinc ion binding"/>
    <property type="evidence" value="ECO:0007669"/>
    <property type="project" value="UniProtKB-KW"/>
</dbReference>
<evidence type="ECO:0000256" key="4">
    <source>
        <dbReference type="ARBA" id="ARBA00022833"/>
    </source>
</evidence>
<dbReference type="InParanoid" id="B4M8G7"/>
<sequence>MYNVPHKYRQVCRLCLTLVNEQDIADLQIYNSEKSPNEKLNQHIHNFKKCNINDNVSKCVSNAFDSKSCCCQYDNSLSAVESNNEMGSLNHLHKSNYTPSVPSASVNPPCTIESKKFDPIFSNKNSLQTNLTTLHFQSTSTTQDVEQQKRVTSKSIGQGEHQIIHSLPSIGYDTAESIPTKNLLYEVDEISSTHEDYSQEHKDDSSPHISIQIFNCLSIKPLPNDGFPSVICHECRSKLESFWKFRNMAHNSHYALRDFLALSESSKLNSNKLETKLDAILKSSSEAIAAKALTELSKSSKSRYSQRQLTYDNSMKSSKEKGRQNENKINDIQTPLIYSNLLESPQQPVNTIERESILVKHNVTAADKSKKADVSFELDNGVELHTKVSDVEQYKNLQQQLETAAVLMDISKKIVISPPCSNPQSPCVSAFVDTSIKSSVIKSKRPSINNDVQEGIEIDLSVKKVKREHSSQMNNPTTSNLSQSQILDIDASHMRNDGNLRKYSITLNEVGPSSYQLNTKNLHTESIASGLSVSEDSSDSNKLEMDIASAMYDRKTPESVSSDHATDAVTTQLWQALARSAAKNKDESRATQLLRNMMSHTYGFPVPSTIALTKVPEEPIPLLKDMPESQPNVVKICRRKQSFPTKTDCKESPDITDTDTRLHPENMSNANTEGITDKKSIKCSSTAALSTSQKDMSCSNCGTLTTTIWRRSVRGEMVCNACGLYFKLHGVNRPHSMRRDTIHTRRRRPKECEKSKKRNRQIPGTTVVEYERDNSPIECKKSDMSLAEETPTFSNLVFKKYKTEISETVGTAETLKNVILKRTKSQSLLEFNETHAGEELSVPLNLVSSENNSKLTYNAK</sequence>
<feature type="domain" description="GATA-type" evidence="10">
    <location>
        <begin position="692"/>
        <end position="745"/>
    </location>
</feature>
<dbReference type="Gene3D" id="3.40.1800.20">
    <property type="match status" value="1"/>
</dbReference>
<dbReference type="FunCoup" id="B4M8G7">
    <property type="interactions" value="509"/>
</dbReference>
<dbReference type="PROSITE" id="PS00344">
    <property type="entry name" value="GATA_ZN_FINGER_1"/>
    <property type="match status" value="1"/>
</dbReference>
<evidence type="ECO:0000256" key="7">
    <source>
        <dbReference type="ARBA" id="ARBA00023242"/>
    </source>
</evidence>
<protein>
    <recommendedName>
        <fullName evidence="10">GATA-type domain-containing protein</fullName>
    </recommendedName>
</protein>
<feature type="region of interest" description="Disordered" evidence="9">
    <location>
        <begin position="645"/>
        <end position="673"/>
    </location>
</feature>
<dbReference type="SUPFAM" id="SSF57716">
    <property type="entry name" value="Glucocorticoid receptor-like (DNA-binding domain)"/>
    <property type="match status" value="2"/>
</dbReference>
<keyword evidence="5" id="KW-0805">Transcription regulation</keyword>
<dbReference type="EMBL" id="CH940654">
    <property type="protein sequence ID" value="EDW57493.1"/>
    <property type="molecule type" value="Genomic_DNA"/>
</dbReference>
<dbReference type="InterPro" id="IPR012934">
    <property type="entry name" value="Znf_AD"/>
</dbReference>
<organism evidence="11 12">
    <name type="scientific">Drosophila virilis</name>
    <name type="common">Fruit fly</name>
    <dbReference type="NCBI Taxonomy" id="7244"/>
    <lineage>
        <taxon>Eukaryota</taxon>
        <taxon>Metazoa</taxon>
        <taxon>Ecdysozoa</taxon>
        <taxon>Arthropoda</taxon>
        <taxon>Hexapoda</taxon>
        <taxon>Insecta</taxon>
        <taxon>Pterygota</taxon>
        <taxon>Neoptera</taxon>
        <taxon>Endopterygota</taxon>
        <taxon>Diptera</taxon>
        <taxon>Brachycera</taxon>
        <taxon>Muscomorpha</taxon>
        <taxon>Ephydroidea</taxon>
        <taxon>Drosophilidae</taxon>
        <taxon>Drosophila</taxon>
    </lineage>
</organism>
<dbReference type="PANTHER" id="PTHR10071:SF281">
    <property type="entry name" value="BOX A-BINDING FACTOR-RELATED"/>
    <property type="match status" value="1"/>
</dbReference>
<dbReference type="InterPro" id="IPR013088">
    <property type="entry name" value="Znf_NHR/GATA"/>
</dbReference>
<evidence type="ECO:0000259" key="10">
    <source>
        <dbReference type="PROSITE" id="PS50114"/>
    </source>
</evidence>
<dbReference type="PROSITE" id="PS50114">
    <property type="entry name" value="GATA_ZN_FINGER_2"/>
    <property type="match status" value="1"/>
</dbReference>
<dbReference type="eggNOG" id="KOG1601">
    <property type="taxonomic scope" value="Eukaryota"/>
</dbReference>
<dbReference type="GO" id="GO:0005634">
    <property type="term" value="C:nucleus"/>
    <property type="evidence" value="ECO:0007669"/>
    <property type="project" value="UniProtKB-SubCell"/>
</dbReference>
<dbReference type="Pfam" id="PF00320">
    <property type="entry name" value="GATA"/>
    <property type="match status" value="1"/>
</dbReference>
<dbReference type="OrthoDB" id="2162994at2759"/>
<dbReference type="OMA" id="ISNQDMP"/>
<gene>
    <name evidence="11" type="primary">Dvir\GJ18119</name>
    <name evidence="11" type="ORF">Dvir_GJ18119</name>
</gene>
<dbReference type="FunFam" id="3.30.50.10:FF:000002">
    <property type="entry name" value="Gata transcription factor gatad"/>
    <property type="match status" value="1"/>
</dbReference>
<dbReference type="InterPro" id="IPR000679">
    <property type="entry name" value="Znf_GATA"/>
</dbReference>
<feature type="compositionally biased region" description="Basic residues" evidence="9">
    <location>
        <begin position="744"/>
        <end position="760"/>
    </location>
</feature>
<dbReference type="CDD" id="cd00202">
    <property type="entry name" value="ZnF_GATA"/>
    <property type="match status" value="1"/>
</dbReference>
<evidence type="ECO:0000256" key="8">
    <source>
        <dbReference type="PROSITE-ProRule" id="PRU00094"/>
    </source>
</evidence>
<keyword evidence="2" id="KW-0479">Metal-binding</keyword>
<keyword evidence="4" id="KW-0862">Zinc</keyword>
<name>B4M8G7_DROVI</name>
<dbReference type="AlphaFoldDB" id="B4M8G7"/>
<feature type="compositionally biased region" description="Basic and acidic residues" evidence="9">
    <location>
        <begin position="317"/>
        <end position="329"/>
    </location>
</feature>
<feature type="compositionally biased region" description="Basic and acidic residues" evidence="9">
    <location>
        <begin position="647"/>
        <end position="664"/>
    </location>
</feature>
<feature type="region of interest" description="Disordered" evidence="9">
    <location>
        <begin position="304"/>
        <end position="329"/>
    </location>
</feature>
<evidence type="ECO:0000313" key="12">
    <source>
        <dbReference type="Proteomes" id="UP000008792"/>
    </source>
</evidence>
<dbReference type="KEGG" id="dvi:6633887"/>
<dbReference type="GO" id="GO:0000978">
    <property type="term" value="F:RNA polymerase II cis-regulatory region sequence-specific DNA binding"/>
    <property type="evidence" value="ECO:0007669"/>
    <property type="project" value="TreeGrafter"/>
</dbReference>
<dbReference type="InterPro" id="IPR039355">
    <property type="entry name" value="Transcription_factor_GATA"/>
</dbReference>
<dbReference type="GO" id="GO:0045944">
    <property type="term" value="P:positive regulation of transcription by RNA polymerase II"/>
    <property type="evidence" value="ECO:0007669"/>
    <property type="project" value="TreeGrafter"/>
</dbReference>
<evidence type="ECO:0000256" key="3">
    <source>
        <dbReference type="ARBA" id="ARBA00022771"/>
    </source>
</evidence>
<dbReference type="SMART" id="SM00401">
    <property type="entry name" value="ZnF_GATA"/>
    <property type="match status" value="1"/>
</dbReference>
<evidence type="ECO:0000256" key="9">
    <source>
        <dbReference type="SAM" id="MobiDB-lite"/>
    </source>
</evidence>
<feature type="region of interest" description="Disordered" evidence="9">
    <location>
        <begin position="738"/>
        <end position="761"/>
    </location>
</feature>
<dbReference type="PhylomeDB" id="B4M8G7"/>
<dbReference type="HOGENOM" id="CLU_337488_0_0_1"/>
<keyword evidence="12" id="KW-1185">Reference proteome</keyword>